<evidence type="ECO:0000256" key="1">
    <source>
        <dbReference type="SAM" id="MobiDB-lite"/>
    </source>
</evidence>
<evidence type="ECO:0000313" key="3">
    <source>
        <dbReference type="EMBL" id="KAK7688477.1"/>
    </source>
</evidence>
<accession>A0AAW0G7T2</accession>
<protein>
    <submittedName>
        <fullName evidence="3">Uncharacterized protein</fullName>
    </submittedName>
</protein>
<feature type="signal peptide" evidence="2">
    <location>
        <begin position="1"/>
        <end position="20"/>
    </location>
</feature>
<comment type="caution">
    <text evidence="3">The sequence shown here is derived from an EMBL/GenBank/DDBJ whole genome shotgun (WGS) entry which is preliminary data.</text>
</comment>
<gene>
    <name evidence="3" type="ORF">QCA50_008015</name>
</gene>
<dbReference type="EMBL" id="JASBNA010000010">
    <property type="protein sequence ID" value="KAK7688477.1"/>
    <property type="molecule type" value="Genomic_DNA"/>
</dbReference>
<sequence length="255" mass="26797">MRLSSAIALAVAAIIVPTLSAPLLENDHIHNTVISNPRPSTVIDTREFVEALAQRSLDDLQRRDGIPLSNLIHLDKGVPIDVPHMALSFGLLRPSSFDSLFPTAISPSPSPSPTAVSSGGGNSFPSGGPIYARDESGAIIVLNGTPQNHIFHGWNFLPPSPLMTPSQPLVQLQEPTMTPMSASAPLVSGEAWADIGGRGIAGDIVAIPTPFRVFNPATTATSGATTTIPTLFPRPSCFPIHFFPVSNEKGTGSTL</sequence>
<organism evidence="3 4">
    <name type="scientific">Cerrena zonata</name>
    <dbReference type="NCBI Taxonomy" id="2478898"/>
    <lineage>
        <taxon>Eukaryota</taxon>
        <taxon>Fungi</taxon>
        <taxon>Dikarya</taxon>
        <taxon>Basidiomycota</taxon>
        <taxon>Agaricomycotina</taxon>
        <taxon>Agaricomycetes</taxon>
        <taxon>Polyporales</taxon>
        <taxon>Cerrenaceae</taxon>
        <taxon>Cerrena</taxon>
    </lineage>
</organism>
<proteinExistence type="predicted"/>
<reference evidence="3 4" key="1">
    <citation type="submission" date="2022-09" db="EMBL/GenBank/DDBJ databases">
        <authorList>
            <person name="Palmer J.M."/>
        </authorList>
    </citation>
    <scope>NUCLEOTIDE SEQUENCE [LARGE SCALE GENOMIC DNA]</scope>
    <source>
        <strain evidence="3 4">DSM 7382</strain>
    </source>
</reference>
<evidence type="ECO:0000256" key="2">
    <source>
        <dbReference type="SAM" id="SignalP"/>
    </source>
</evidence>
<evidence type="ECO:0000313" key="4">
    <source>
        <dbReference type="Proteomes" id="UP001385951"/>
    </source>
</evidence>
<dbReference type="AlphaFoldDB" id="A0AAW0G7T2"/>
<feature type="chain" id="PRO_5043833152" evidence="2">
    <location>
        <begin position="21"/>
        <end position="255"/>
    </location>
</feature>
<keyword evidence="4" id="KW-1185">Reference proteome</keyword>
<feature type="region of interest" description="Disordered" evidence="1">
    <location>
        <begin position="108"/>
        <end position="128"/>
    </location>
</feature>
<dbReference type="Proteomes" id="UP001385951">
    <property type="component" value="Unassembled WGS sequence"/>
</dbReference>
<keyword evidence="2" id="KW-0732">Signal</keyword>
<name>A0AAW0G7T2_9APHY</name>